<gene>
    <name evidence="1" type="ORF">HNQ04_004205</name>
</gene>
<proteinExistence type="predicted"/>
<accession>A0ABR6NYH5</accession>
<dbReference type="RefSeq" id="WP_249039235.1">
    <property type="nucleotide sequence ID" value="NZ_VDMO01000039.1"/>
</dbReference>
<comment type="caution">
    <text evidence="1">The sequence shown here is derived from an EMBL/GenBank/DDBJ whole genome shotgun (WGS) entry which is preliminary data.</text>
</comment>
<organism evidence="1 2">
    <name type="scientific">Deinococcus radiopugnans ATCC 19172</name>
    <dbReference type="NCBI Taxonomy" id="585398"/>
    <lineage>
        <taxon>Bacteria</taxon>
        <taxon>Thermotogati</taxon>
        <taxon>Deinococcota</taxon>
        <taxon>Deinococci</taxon>
        <taxon>Deinococcales</taxon>
        <taxon>Deinococcaceae</taxon>
        <taxon>Deinococcus</taxon>
    </lineage>
</organism>
<dbReference type="EMBL" id="JACHEW010000057">
    <property type="protein sequence ID" value="MBB6018923.1"/>
    <property type="molecule type" value="Genomic_DNA"/>
</dbReference>
<sequence length="129" mass="14590">MERDAHARANTEQLRLLLEDLELTTAQARPEYTAPMHPAALTVAEIADQLARIYAADQSLSDDVPTPEERTALADYLGCHEEIRPEAWAAWVVDLNPADWDAAEYWLDFEFVEPCPEARPPSAQPRPRH</sequence>
<evidence type="ECO:0000313" key="2">
    <source>
        <dbReference type="Proteomes" id="UP000629870"/>
    </source>
</evidence>
<reference evidence="1 2" key="1">
    <citation type="submission" date="2020-08" db="EMBL/GenBank/DDBJ databases">
        <title>Genomic Encyclopedia of Type Strains, Phase IV (KMG-IV): sequencing the most valuable type-strain genomes for metagenomic binning, comparative biology and taxonomic classification.</title>
        <authorList>
            <person name="Goeker M."/>
        </authorList>
    </citation>
    <scope>NUCLEOTIDE SEQUENCE [LARGE SCALE GENOMIC DNA]</scope>
    <source>
        <strain evidence="1 2">DSM 12027</strain>
    </source>
</reference>
<protein>
    <submittedName>
        <fullName evidence="1">Uncharacterized protein</fullName>
    </submittedName>
</protein>
<keyword evidence="2" id="KW-1185">Reference proteome</keyword>
<dbReference type="Proteomes" id="UP000629870">
    <property type="component" value="Unassembled WGS sequence"/>
</dbReference>
<name>A0ABR6NYH5_9DEIO</name>
<evidence type="ECO:0000313" key="1">
    <source>
        <dbReference type="EMBL" id="MBB6018923.1"/>
    </source>
</evidence>